<comment type="similarity">
    <text evidence="1">Belongs to the oxygen-dependent FAD-linked oxidoreductase family.</text>
</comment>
<dbReference type="OrthoDB" id="9983560at2759"/>
<dbReference type="InterPro" id="IPR036318">
    <property type="entry name" value="FAD-bd_PCMH-like_sf"/>
</dbReference>
<proteinExistence type="inferred from homology"/>
<dbReference type="EMBL" id="CAJNOO010000556">
    <property type="protein sequence ID" value="CAF0977297.1"/>
    <property type="molecule type" value="Genomic_DNA"/>
</dbReference>
<evidence type="ECO:0000256" key="4">
    <source>
        <dbReference type="SAM" id="SignalP"/>
    </source>
</evidence>
<dbReference type="Gene3D" id="3.30.465.10">
    <property type="match status" value="2"/>
</dbReference>
<protein>
    <recommendedName>
        <fullName evidence="5">FAD-binding PCMH-type domain-containing protein</fullName>
    </recommendedName>
</protein>
<dbReference type="PANTHER" id="PTHR13878:SF91">
    <property type="entry name" value="FAD BINDING DOMAIN PROTEIN (AFU_ORTHOLOGUE AFUA_6G12070)-RELATED"/>
    <property type="match status" value="1"/>
</dbReference>
<dbReference type="Proteomes" id="UP000663882">
    <property type="component" value="Unassembled WGS sequence"/>
</dbReference>
<dbReference type="InterPro" id="IPR050432">
    <property type="entry name" value="FAD-linked_Oxidoreductases_BP"/>
</dbReference>
<keyword evidence="3" id="KW-1133">Transmembrane helix</keyword>
<evidence type="ECO:0000256" key="3">
    <source>
        <dbReference type="SAM" id="Phobius"/>
    </source>
</evidence>
<dbReference type="GO" id="GO:0016491">
    <property type="term" value="F:oxidoreductase activity"/>
    <property type="evidence" value="ECO:0007669"/>
    <property type="project" value="UniProtKB-KW"/>
</dbReference>
<feature type="transmembrane region" description="Helical" evidence="3">
    <location>
        <begin position="593"/>
        <end position="612"/>
    </location>
</feature>
<dbReference type="GO" id="GO:0071949">
    <property type="term" value="F:FAD binding"/>
    <property type="evidence" value="ECO:0007669"/>
    <property type="project" value="InterPro"/>
</dbReference>
<dbReference type="PROSITE" id="PS51387">
    <property type="entry name" value="FAD_PCMH"/>
    <property type="match status" value="1"/>
</dbReference>
<keyword evidence="3" id="KW-0472">Membrane</keyword>
<dbReference type="PANTHER" id="PTHR13878">
    <property type="entry name" value="GULONOLACTONE OXIDASE"/>
    <property type="match status" value="1"/>
</dbReference>
<dbReference type="InterPro" id="IPR012951">
    <property type="entry name" value="BBE"/>
</dbReference>
<gene>
    <name evidence="6" type="ORF">RFH988_LOCUS12954</name>
</gene>
<feature type="chain" id="PRO_5032615086" description="FAD-binding PCMH-type domain-containing protein" evidence="4">
    <location>
        <begin position="22"/>
        <end position="617"/>
    </location>
</feature>
<evidence type="ECO:0000256" key="1">
    <source>
        <dbReference type="ARBA" id="ARBA00005466"/>
    </source>
</evidence>
<dbReference type="InterPro" id="IPR016166">
    <property type="entry name" value="FAD-bd_PCMH"/>
</dbReference>
<dbReference type="Pfam" id="PF08031">
    <property type="entry name" value="BBE"/>
    <property type="match status" value="1"/>
</dbReference>
<feature type="signal peptide" evidence="4">
    <location>
        <begin position="1"/>
        <end position="21"/>
    </location>
</feature>
<dbReference type="InterPro" id="IPR016169">
    <property type="entry name" value="FAD-bd_PCMH_sub2"/>
</dbReference>
<evidence type="ECO:0000259" key="5">
    <source>
        <dbReference type="PROSITE" id="PS51387"/>
    </source>
</evidence>
<dbReference type="InterPro" id="IPR006094">
    <property type="entry name" value="Oxid_FAD_bind_N"/>
</dbReference>
<evidence type="ECO:0000313" key="6">
    <source>
        <dbReference type="EMBL" id="CAF0977297.1"/>
    </source>
</evidence>
<sequence length="617" mass="68129">MSTRIIYLGFCLIIILNQHFGKTERRCRCLAGDSLCWPNASAWQIFNKSVDDRLVLPRPSAAVCTIAEFNLDECTQAATYWTNSTWRSYKLGAMQYYNWENTSCSISNPNSTCNQGSVPIIAVNATWPEHVQATIKYAATNNLRLVIKTTGHDMMGRSTTAGSLLLWLHYMKNITLIEKYSSCSTVNVSNAIRLDAGVQWDEVYKWLAKYNLTVIGGTCGSVGAAGGYLLGGGHSPLSRWKGMAVDQVLEYDVVTADGQRQTVSPCQNGELFWALSGGGGGTFAVVLSVVLRTFPTPHIIGSIQSVRALSELRYSRLIRDFVRLLPSLADAGWAGYLSLIDTNLTITFLWPQGNLDIANATFIKFMNDNTDLVFSSSLIAYAPSFYDAYMVAFPQCDPTGFNLLIGSRLIPETIVRNKPDDVSQIFYQMKGQSIKPSTLLVNLVAGGQVSNISNVNNSLNPAWRTALLHVFYGQVWSDSTSKDDQQLVAAQVANNVQLLDTLSNGSQFGSYMNEADPNEPNWQQRFFGSQAMYDRLKTIKDKVDPLGLFVCKNCVGSDDWTSDLNCPIISGSTTTSVTSTTSHLSTTSVSRKLDFAFLFIFMEGFLLIYYNVLEPLA</sequence>
<feature type="domain" description="FAD-binding PCMH-type" evidence="5">
    <location>
        <begin position="115"/>
        <end position="296"/>
    </location>
</feature>
<dbReference type="SUPFAM" id="SSF56176">
    <property type="entry name" value="FAD-binding/transporter-associated domain-like"/>
    <property type="match status" value="1"/>
</dbReference>
<comment type="caution">
    <text evidence="6">The sequence shown here is derived from an EMBL/GenBank/DDBJ whole genome shotgun (WGS) entry which is preliminary data.</text>
</comment>
<keyword evidence="3" id="KW-0812">Transmembrane</keyword>
<organism evidence="6 7">
    <name type="scientific">Rotaria sordida</name>
    <dbReference type="NCBI Taxonomy" id="392033"/>
    <lineage>
        <taxon>Eukaryota</taxon>
        <taxon>Metazoa</taxon>
        <taxon>Spiralia</taxon>
        <taxon>Gnathifera</taxon>
        <taxon>Rotifera</taxon>
        <taxon>Eurotatoria</taxon>
        <taxon>Bdelloidea</taxon>
        <taxon>Philodinida</taxon>
        <taxon>Philodinidae</taxon>
        <taxon>Rotaria</taxon>
    </lineage>
</organism>
<evidence type="ECO:0000256" key="2">
    <source>
        <dbReference type="ARBA" id="ARBA00023002"/>
    </source>
</evidence>
<name>A0A814F2R0_9BILA</name>
<keyword evidence="4" id="KW-0732">Signal</keyword>
<dbReference type="Pfam" id="PF01565">
    <property type="entry name" value="FAD_binding_4"/>
    <property type="match status" value="1"/>
</dbReference>
<evidence type="ECO:0000313" key="7">
    <source>
        <dbReference type="Proteomes" id="UP000663882"/>
    </source>
</evidence>
<dbReference type="AlphaFoldDB" id="A0A814F2R0"/>
<accession>A0A814F2R0</accession>
<keyword evidence="2" id="KW-0560">Oxidoreductase</keyword>
<reference evidence="6" key="1">
    <citation type="submission" date="2021-02" db="EMBL/GenBank/DDBJ databases">
        <authorList>
            <person name="Nowell W R."/>
        </authorList>
    </citation>
    <scope>NUCLEOTIDE SEQUENCE</scope>
</reference>